<organism evidence="2 3">
    <name type="scientific">Rhodoplanes roseus</name>
    <dbReference type="NCBI Taxonomy" id="29409"/>
    <lineage>
        <taxon>Bacteria</taxon>
        <taxon>Pseudomonadati</taxon>
        <taxon>Pseudomonadota</taxon>
        <taxon>Alphaproteobacteria</taxon>
        <taxon>Hyphomicrobiales</taxon>
        <taxon>Nitrobacteraceae</taxon>
        <taxon>Rhodoplanes</taxon>
    </lineage>
</organism>
<dbReference type="Proteomes" id="UP000249130">
    <property type="component" value="Unassembled WGS sequence"/>
</dbReference>
<feature type="compositionally biased region" description="Basic and acidic residues" evidence="1">
    <location>
        <begin position="205"/>
        <end position="235"/>
    </location>
</feature>
<reference evidence="2 3" key="1">
    <citation type="submission" date="2017-07" db="EMBL/GenBank/DDBJ databases">
        <title>Draft Genome Sequences of Select Purple Nonsulfur Bacteria.</title>
        <authorList>
            <person name="Lasarre B."/>
            <person name="Mckinlay J.B."/>
        </authorList>
    </citation>
    <scope>NUCLEOTIDE SEQUENCE [LARGE SCALE GENOMIC DNA]</scope>
    <source>
        <strain evidence="2 3">DSM 5909</strain>
    </source>
</reference>
<dbReference type="PANTHER" id="PTHR30565:SF9">
    <property type="entry name" value="PROTEIN YCIF"/>
    <property type="match status" value="1"/>
</dbReference>
<name>A0A327KZZ1_9BRAD</name>
<accession>A0A327KZZ1</accession>
<dbReference type="EMBL" id="NPEX01000070">
    <property type="protein sequence ID" value="RAI43791.1"/>
    <property type="molecule type" value="Genomic_DNA"/>
</dbReference>
<sequence length="235" mass="25465">MIQSPEELLSHQLFSIRDAESQASKAIERYLEHIETDDLRELLALRLAQGKTIVQNVEKGMKQIAVKPRSKQNAAARGLIEQTEALLGEVESIDMKEAAVIAGVQELEHYCIAVWGTVRALAGEVGEDDLAGAMQRAVEEGYALDEQLSAIAEGEINPSAMAEESEDDEEFGEEDTAEGADGDEAAGTESGRTKNKGKSAATSGKDSDLKQREYRGADGEIHHHTRKAMERSGGK</sequence>
<keyword evidence="3" id="KW-1185">Reference proteome</keyword>
<dbReference type="Gene3D" id="1.20.1260.10">
    <property type="match status" value="1"/>
</dbReference>
<evidence type="ECO:0000256" key="1">
    <source>
        <dbReference type="SAM" id="MobiDB-lite"/>
    </source>
</evidence>
<dbReference type="OrthoDB" id="9795056at2"/>
<dbReference type="SUPFAM" id="SSF47240">
    <property type="entry name" value="Ferritin-like"/>
    <property type="match status" value="1"/>
</dbReference>
<evidence type="ECO:0000313" key="3">
    <source>
        <dbReference type="Proteomes" id="UP000249130"/>
    </source>
</evidence>
<dbReference type="PANTHER" id="PTHR30565">
    <property type="entry name" value="PROTEIN YCIF"/>
    <property type="match status" value="1"/>
</dbReference>
<gene>
    <name evidence="2" type="ORF">CH341_12440</name>
</gene>
<comment type="caution">
    <text evidence="2">The sequence shown here is derived from an EMBL/GenBank/DDBJ whole genome shotgun (WGS) entry which is preliminary data.</text>
</comment>
<proteinExistence type="predicted"/>
<dbReference type="InterPro" id="IPR012347">
    <property type="entry name" value="Ferritin-like"/>
</dbReference>
<feature type="compositionally biased region" description="Acidic residues" evidence="1">
    <location>
        <begin position="163"/>
        <end position="186"/>
    </location>
</feature>
<dbReference type="RefSeq" id="WP_111419358.1">
    <property type="nucleotide sequence ID" value="NZ_NPEX01000070.1"/>
</dbReference>
<dbReference type="Pfam" id="PF05974">
    <property type="entry name" value="DUF892"/>
    <property type="match status" value="1"/>
</dbReference>
<dbReference type="InterPro" id="IPR047114">
    <property type="entry name" value="YciF"/>
</dbReference>
<dbReference type="AlphaFoldDB" id="A0A327KZZ1"/>
<protein>
    <submittedName>
        <fullName evidence="2">Uncharacterized protein</fullName>
    </submittedName>
</protein>
<evidence type="ECO:0000313" key="2">
    <source>
        <dbReference type="EMBL" id="RAI43791.1"/>
    </source>
</evidence>
<dbReference type="InterPro" id="IPR009078">
    <property type="entry name" value="Ferritin-like_SF"/>
</dbReference>
<dbReference type="InterPro" id="IPR010287">
    <property type="entry name" value="DUF892_YciF-like"/>
</dbReference>
<feature type="region of interest" description="Disordered" evidence="1">
    <location>
        <begin position="156"/>
        <end position="235"/>
    </location>
</feature>